<dbReference type="InterPro" id="IPR011083">
    <property type="entry name" value="Phage_tail_collar_dom"/>
</dbReference>
<gene>
    <name evidence="4" type="ORF">M8C81_18050</name>
</gene>
<dbReference type="Gene3D" id="3.90.1340.10">
    <property type="entry name" value="Phage tail collar domain"/>
    <property type="match status" value="1"/>
</dbReference>
<dbReference type="SUPFAM" id="SSF88874">
    <property type="entry name" value="Receptor-binding domain of short tail fibre protein gp12"/>
    <property type="match status" value="1"/>
</dbReference>
<comment type="caution">
    <text evidence="4">The sequence shown here is derived from an EMBL/GenBank/DDBJ whole genome shotgun (WGS) entry which is preliminary data.</text>
</comment>
<feature type="compositionally biased region" description="Low complexity" evidence="1">
    <location>
        <begin position="429"/>
        <end position="445"/>
    </location>
</feature>
<reference evidence="4" key="2">
    <citation type="submission" date="2023-08" db="EMBL/GenBank/DDBJ databases">
        <title>Isolation, Identification, Denitrification Characteristics of A Highly Efficient Aerobic Denitrifying Bacterial Strain DS2.</title>
        <authorList>
            <person name="Wang H."/>
        </authorList>
    </citation>
    <scope>NUCLEOTIDE SEQUENCE</scope>
    <source>
        <strain evidence="4">DS2</strain>
    </source>
</reference>
<organism evidence="4 5">
    <name type="scientific">Pseudomonas putida</name>
    <name type="common">Arthrobacter siderocapsulatus</name>
    <dbReference type="NCBI Taxonomy" id="303"/>
    <lineage>
        <taxon>Bacteria</taxon>
        <taxon>Pseudomonadati</taxon>
        <taxon>Pseudomonadota</taxon>
        <taxon>Gammaproteobacteria</taxon>
        <taxon>Pseudomonadales</taxon>
        <taxon>Pseudomonadaceae</taxon>
        <taxon>Pseudomonas</taxon>
    </lineage>
</organism>
<dbReference type="EMBL" id="JAMHFX010000198">
    <property type="protein sequence ID" value="MCO1622508.1"/>
    <property type="molecule type" value="Genomic_DNA"/>
</dbReference>
<sequence>MGASITLAGQSLIAQKQANQQILKMARFVFANVPGLNPSTPVDRAAGKPPEAQLVYTTPVLREGYVNPNQVVYSVMVDSGVGDWDFNWVGLETEDNVLFAVAYVPVQQKRKNIPPLQIGNNLTRNFLVEFDGAQEITGITVDASTWQHDFTVRLSGIDQRERLSNKDVYGRVCFLDAGFQLERNAFGLFQLKAGKGYVEGVRIAVGAPVQVQLPALPAKAWLDVALRRNGSDVAAQWTLAFGATKTDYQESDGTQHYLVELASIDAAGTVTDQRDWYPMTSALIDHFAVKTGDYEHLRARATTKDDVGLGNLPNAKSDDPDTDSSEILATTKALKLLKAAQSLFEETMVAQVAFFDLDAPPTGWLRANGAAVSRTEYARLFAKIGTRHGTGNGSTTFNLPDARGLFFRAVDDGRALGSIQTDELRSHSHTASSASAGSHTHSASSDLQGQHTHTVKEGEVNGVVGSGEVLTSGDDLTTGIVGYSTTSHAGQHSHNITVNSAGAHTHSVTVDAAGGTETRPRNIAFNAFIKY</sequence>
<dbReference type="InterPro" id="IPR037053">
    <property type="entry name" value="Phage_tail_collar_dom_sf"/>
</dbReference>
<dbReference type="AlphaFoldDB" id="A0AAW5HN69"/>
<evidence type="ECO:0000256" key="1">
    <source>
        <dbReference type="SAM" id="MobiDB-lite"/>
    </source>
</evidence>
<feature type="domain" description="Phage tail fibre protein N-terminal" evidence="3">
    <location>
        <begin position="3"/>
        <end position="158"/>
    </location>
</feature>
<protein>
    <submittedName>
        <fullName evidence="4">Phage tail protein</fullName>
    </submittedName>
</protein>
<proteinExistence type="predicted"/>
<accession>A0AAW5HN69</accession>
<reference evidence="4" key="1">
    <citation type="submission" date="2022-05" db="EMBL/GenBank/DDBJ databases">
        <authorList>
            <person name="Yi M."/>
        </authorList>
    </citation>
    <scope>NUCLEOTIDE SEQUENCE</scope>
    <source>
        <strain evidence="4">DS2</strain>
    </source>
</reference>
<evidence type="ECO:0000313" key="5">
    <source>
        <dbReference type="Proteomes" id="UP001202943"/>
    </source>
</evidence>
<dbReference type="Pfam" id="PF12571">
    <property type="entry name" value="Phage_tail_fib"/>
    <property type="match status" value="1"/>
</dbReference>
<evidence type="ECO:0000259" key="3">
    <source>
        <dbReference type="Pfam" id="PF12571"/>
    </source>
</evidence>
<name>A0AAW5HN69_PSEPU</name>
<dbReference type="Proteomes" id="UP001202943">
    <property type="component" value="Unassembled WGS sequence"/>
</dbReference>
<evidence type="ECO:0000259" key="2">
    <source>
        <dbReference type="Pfam" id="PF07484"/>
    </source>
</evidence>
<dbReference type="RefSeq" id="WP_252460408.1">
    <property type="nucleotide sequence ID" value="NZ_JAMHFX010000198.1"/>
</dbReference>
<feature type="region of interest" description="Disordered" evidence="1">
    <location>
        <begin position="420"/>
        <end position="452"/>
    </location>
</feature>
<evidence type="ECO:0000313" key="4">
    <source>
        <dbReference type="EMBL" id="MCO1622508.1"/>
    </source>
</evidence>
<feature type="domain" description="Phage tail collar" evidence="2">
    <location>
        <begin position="351"/>
        <end position="406"/>
    </location>
</feature>
<dbReference type="Pfam" id="PF07484">
    <property type="entry name" value="Collar"/>
    <property type="match status" value="1"/>
</dbReference>
<dbReference type="InterPro" id="IPR022225">
    <property type="entry name" value="Phage_tail_fibre_N"/>
</dbReference>